<dbReference type="EMBL" id="JAUSVL010000001">
    <property type="protein sequence ID" value="MDQ0290585.1"/>
    <property type="molecule type" value="Genomic_DNA"/>
</dbReference>
<protein>
    <submittedName>
        <fullName evidence="2">Uncharacterized protein</fullName>
    </submittedName>
</protein>
<dbReference type="AlphaFoldDB" id="A0AAE3VHL6"/>
<feature type="transmembrane region" description="Helical" evidence="1">
    <location>
        <begin position="52"/>
        <end position="73"/>
    </location>
</feature>
<keyword evidence="3" id="KW-1185">Reference proteome</keyword>
<organism evidence="2 3">
    <name type="scientific">Oligosphaera ethanolica</name>
    <dbReference type="NCBI Taxonomy" id="760260"/>
    <lineage>
        <taxon>Bacteria</taxon>
        <taxon>Pseudomonadati</taxon>
        <taxon>Lentisphaerota</taxon>
        <taxon>Oligosphaeria</taxon>
        <taxon>Oligosphaerales</taxon>
        <taxon>Oligosphaeraceae</taxon>
        <taxon>Oligosphaera</taxon>
    </lineage>
</organism>
<evidence type="ECO:0000313" key="2">
    <source>
        <dbReference type="EMBL" id="MDQ0290585.1"/>
    </source>
</evidence>
<reference evidence="2" key="1">
    <citation type="submission" date="2023-07" db="EMBL/GenBank/DDBJ databases">
        <title>Genomic Encyclopedia of Type Strains, Phase IV (KMG-IV): sequencing the most valuable type-strain genomes for metagenomic binning, comparative biology and taxonomic classification.</title>
        <authorList>
            <person name="Goeker M."/>
        </authorList>
    </citation>
    <scope>NUCLEOTIDE SEQUENCE</scope>
    <source>
        <strain evidence="2">DSM 24202</strain>
    </source>
</reference>
<sequence>MNNIIEQARQSFIKCLRLDISMFLPAGLIGVATGLLIKTWVSGVEFWKQLLIHWFSGCIIGYLAATLVSALLFRSDQGSDSPSTLIRPVCSFIGAQAACLVCFSTSNLDAGAIPITLACVWGIPMGVTCQVSVRPAHIPACVSRDYIST</sequence>
<evidence type="ECO:0000313" key="3">
    <source>
        <dbReference type="Proteomes" id="UP001238163"/>
    </source>
</evidence>
<name>A0AAE3VHL6_9BACT</name>
<proteinExistence type="predicted"/>
<keyword evidence="1" id="KW-0472">Membrane</keyword>
<accession>A0AAE3VHL6</accession>
<dbReference type="Proteomes" id="UP001238163">
    <property type="component" value="Unassembled WGS sequence"/>
</dbReference>
<keyword evidence="1" id="KW-1133">Transmembrane helix</keyword>
<gene>
    <name evidence="2" type="ORF">J3R75_002692</name>
</gene>
<evidence type="ECO:0000256" key="1">
    <source>
        <dbReference type="SAM" id="Phobius"/>
    </source>
</evidence>
<keyword evidence="1" id="KW-0812">Transmembrane</keyword>
<feature type="transmembrane region" description="Helical" evidence="1">
    <location>
        <begin position="20"/>
        <end position="40"/>
    </location>
</feature>
<dbReference type="RefSeq" id="WP_307262215.1">
    <property type="nucleotide sequence ID" value="NZ_JAUSVL010000001.1"/>
</dbReference>
<comment type="caution">
    <text evidence="2">The sequence shown here is derived from an EMBL/GenBank/DDBJ whole genome shotgun (WGS) entry which is preliminary data.</text>
</comment>